<accession>A0ABS6MK58</accession>
<name>A0ABS6MK58_9GAMM</name>
<organism evidence="1 2">
    <name type="scientific">Arsukibacterium indicum</name>
    <dbReference type="NCBI Taxonomy" id="2848612"/>
    <lineage>
        <taxon>Bacteria</taxon>
        <taxon>Pseudomonadati</taxon>
        <taxon>Pseudomonadota</taxon>
        <taxon>Gammaproteobacteria</taxon>
        <taxon>Chromatiales</taxon>
        <taxon>Chromatiaceae</taxon>
        <taxon>Arsukibacterium</taxon>
    </lineage>
</organism>
<dbReference type="Proteomes" id="UP000704611">
    <property type="component" value="Unassembled WGS sequence"/>
</dbReference>
<gene>
    <name evidence="1" type="ORF">KQY15_06530</name>
</gene>
<reference evidence="1 2" key="1">
    <citation type="submission" date="2021-06" db="EMBL/GenBank/DDBJ databases">
        <title>Rheinheimera indica sp. nov., isolated from deep-sea sediment.</title>
        <authorList>
            <person name="Wang Z."/>
            <person name="Zhang X.-Y."/>
        </authorList>
    </citation>
    <scope>NUCLEOTIDE SEQUENCE [LARGE SCALE GENOMIC DNA]</scope>
    <source>
        <strain evidence="1 2">SM2107</strain>
    </source>
</reference>
<proteinExistence type="predicted"/>
<evidence type="ECO:0000313" key="2">
    <source>
        <dbReference type="Proteomes" id="UP000704611"/>
    </source>
</evidence>
<evidence type="ECO:0000313" key="1">
    <source>
        <dbReference type="EMBL" id="MBV2128749.1"/>
    </source>
</evidence>
<dbReference type="Pfam" id="PF14113">
    <property type="entry name" value="Tae4"/>
    <property type="match status" value="1"/>
</dbReference>
<keyword evidence="2" id="KW-1185">Reference proteome</keyword>
<dbReference type="InterPro" id="IPR025562">
    <property type="entry name" value="Tae4"/>
</dbReference>
<dbReference type="RefSeq" id="WP_217668383.1">
    <property type="nucleotide sequence ID" value="NZ_JAHRID010000002.1"/>
</dbReference>
<dbReference type="EMBL" id="JAHRID010000002">
    <property type="protein sequence ID" value="MBV2128749.1"/>
    <property type="molecule type" value="Genomic_DNA"/>
</dbReference>
<sequence length="169" mass="19339">MSKFNEIWENFPEADLIKAKCQNKQETRSSPFGNYCAILLSDALIKTGVSTVGASVKKCWGHPGMKHILLAEEMANWLNKSNYSWLGKVQKVSPQSFQKDLDGKTGIIFFKDYWQRGNESFPNRSGDHIDLWNKDKITSGGMTSRAIYEFFGVVSDLNKSKDVWFWEVK</sequence>
<protein>
    <submittedName>
        <fullName evidence="1">Type VI secretion system amidase effector protein Tae4</fullName>
    </submittedName>
</protein>
<comment type="caution">
    <text evidence="1">The sequence shown here is derived from an EMBL/GenBank/DDBJ whole genome shotgun (WGS) entry which is preliminary data.</text>
</comment>